<evidence type="ECO:0000256" key="23">
    <source>
        <dbReference type="SAM" id="MobiDB-lite"/>
    </source>
</evidence>
<dbReference type="GO" id="GO:0098552">
    <property type="term" value="C:side of membrane"/>
    <property type="evidence" value="ECO:0007669"/>
    <property type="project" value="UniProtKB-KW"/>
</dbReference>
<organism evidence="26">
    <name type="scientific">Passalora fulva</name>
    <name type="common">Tomato leaf mold</name>
    <name type="synonym">Cladosporium fulvum</name>
    <dbReference type="NCBI Taxonomy" id="5499"/>
    <lineage>
        <taxon>Eukaryota</taxon>
        <taxon>Fungi</taxon>
        <taxon>Dikarya</taxon>
        <taxon>Ascomycota</taxon>
        <taxon>Pezizomycotina</taxon>
        <taxon>Dothideomycetes</taxon>
        <taxon>Dothideomycetidae</taxon>
        <taxon>Mycosphaerellales</taxon>
        <taxon>Mycosphaerellaceae</taxon>
        <taxon>Fulvia</taxon>
    </lineage>
</organism>
<dbReference type="InterPro" id="IPR017853">
    <property type="entry name" value="GH"/>
</dbReference>
<evidence type="ECO:0000256" key="4">
    <source>
        <dbReference type="ARBA" id="ARBA00008773"/>
    </source>
</evidence>
<comment type="similarity">
    <text evidence="4 22">Belongs to the glycosyl hydrolase 17 family.</text>
</comment>
<evidence type="ECO:0000256" key="3">
    <source>
        <dbReference type="ARBA" id="ARBA00004609"/>
    </source>
</evidence>
<keyword evidence="7" id="KW-1003">Cell membrane</keyword>
<proteinExistence type="inferred from homology"/>
<gene>
    <name evidence="27" type="ORF">CLAFUR5_04765</name>
</gene>
<evidence type="ECO:0000256" key="15">
    <source>
        <dbReference type="ARBA" id="ARBA00023277"/>
    </source>
</evidence>
<keyword evidence="15" id="KW-0119">Carbohydrate metabolism</keyword>
<evidence type="ECO:0000256" key="2">
    <source>
        <dbReference type="ARBA" id="ARBA00004191"/>
    </source>
</evidence>
<feature type="chain" id="PRO_5040671817" description="Probable glucan endo-1,3-beta-glucosidase eglC" evidence="24">
    <location>
        <begin position="16"/>
        <end position="583"/>
    </location>
</feature>
<feature type="region of interest" description="Disordered" evidence="23">
    <location>
        <begin position="315"/>
        <end position="335"/>
    </location>
</feature>
<keyword evidence="18" id="KW-0624">Polysaccharide degradation</keyword>
<evidence type="ECO:0000256" key="10">
    <source>
        <dbReference type="ARBA" id="ARBA00022622"/>
    </source>
</evidence>
<dbReference type="SUPFAM" id="SSF51445">
    <property type="entry name" value="(Trans)glycosidases"/>
    <property type="match status" value="1"/>
</dbReference>
<keyword evidence="14" id="KW-0325">Glycoprotein</keyword>
<dbReference type="GO" id="GO:0009277">
    <property type="term" value="C:fungal-type cell wall"/>
    <property type="evidence" value="ECO:0007669"/>
    <property type="project" value="TreeGrafter"/>
</dbReference>
<evidence type="ECO:0000256" key="7">
    <source>
        <dbReference type="ARBA" id="ARBA00022475"/>
    </source>
</evidence>
<evidence type="ECO:0000256" key="24">
    <source>
        <dbReference type="SAM" id="SignalP"/>
    </source>
</evidence>
<evidence type="ECO:0000313" key="27">
    <source>
        <dbReference type="EMBL" id="UJO16123.1"/>
    </source>
</evidence>
<dbReference type="EMBL" id="KX943157">
    <property type="protein sequence ID" value="AQA29328.1"/>
    <property type="molecule type" value="Genomic_DNA"/>
</dbReference>
<dbReference type="GO" id="GO:0005886">
    <property type="term" value="C:plasma membrane"/>
    <property type="evidence" value="ECO:0007669"/>
    <property type="project" value="UniProtKB-SubCell"/>
</dbReference>
<reference evidence="27" key="3">
    <citation type="journal article" date="2022" name="Microb. Genom.">
        <title>A chromosome-scale genome assembly of the tomato pathogen Cladosporium fulvum reveals a compartmentalized genome architecture and the presence of a dispensable chromosome.</title>
        <authorList>
            <person name="Zaccaron A.Z."/>
            <person name="Chen L.H."/>
            <person name="Samaras A."/>
            <person name="Stergiopoulos I."/>
        </authorList>
    </citation>
    <scope>NUCLEOTIDE SEQUENCE</scope>
    <source>
        <strain evidence="27">Race5_Kim</strain>
    </source>
</reference>
<evidence type="ECO:0000256" key="19">
    <source>
        <dbReference type="ARBA" id="ARBA00025152"/>
    </source>
</evidence>
<dbReference type="GO" id="GO:0009986">
    <property type="term" value="C:cell surface"/>
    <property type="evidence" value="ECO:0007669"/>
    <property type="project" value="TreeGrafter"/>
</dbReference>
<evidence type="ECO:0000256" key="22">
    <source>
        <dbReference type="RuleBase" id="RU004335"/>
    </source>
</evidence>
<sequence length="583" mass="60694">MRFTSLLALAGAAAAQYKGFNYGATMNDGTVRTQQDFVNEFNRAKSLQGTSGFTSARLYTMIQGGTPNTVSSAIPAAIDTQTSLLLGLWASAGEDAFKQELTALENAIKQYGTRFTSLIAGISVGSEDLYRVSPTGIENKSGAGSTPDALVSYIKQVRSTISGTAASGAKIGHVDTWTAWVNGSNAAVINAVDWLGFDGYPYYETTVSNSIANGASLFFESYNATVGVAQGKEVWVTETGWPVQGPTAGQAVASVQNAATYWQDVACRILSNTNTWWFTLHDPQPSTSDISFGLVGNDLNTAPLYDLTCKNGNTKGKPAASTSAPSSSAASPTKLTNVADSSTIKIATTPNIQSPPPASQYASGKTQTVYSSTVVTITSCPGGCPKSQTTLATKPATSPAGSAAVSTIPAASATAPASNGKDCPTNLKGQYEYPHLIVPVDSQNPKKAYGTSYNGTITPTISSIFNFDIPASDAGKTCSLVFLFPAQKHLQTSAYKFNGEGGLKISELKAPATEQTTYETVPAASGGSKIVGGVAPGNEYLVFSRACAAGQRIAFELSSTDGLDLSFFQDYNPSAIGAYVTVC</sequence>
<accession>A0A1P8YXT9</accession>
<name>A0A1P8YXT9_PASFU</name>
<dbReference type="GeneID" id="71984643"/>
<keyword evidence="16" id="KW-0449">Lipoprotein</keyword>
<evidence type="ECO:0000256" key="11">
    <source>
        <dbReference type="ARBA" id="ARBA00022729"/>
    </source>
</evidence>
<dbReference type="Proteomes" id="UP000756132">
    <property type="component" value="Chromosome 4"/>
</dbReference>
<evidence type="ECO:0000256" key="21">
    <source>
        <dbReference type="ARBA" id="ARBA00032906"/>
    </source>
</evidence>
<dbReference type="FunFam" id="3.20.20.80:FF:000233">
    <property type="entry name" value="Probable glucan endo-1,3-beta-glucosidase eglC"/>
    <property type="match status" value="1"/>
</dbReference>
<keyword evidence="11 24" id="KW-0732">Signal</keyword>
<dbReference type="Gene3D" id="3.20.20.80">
    <property type="entry name" value="Glycosidases"/>
    <property type="match status" value="1"/>
</dbReference>
<evidence type="ECO:0000313" key="26">
    <source>
        <dbReference type="EMBL" id="AQA29328.1"/>
    </source>
</evidence>
<evidence type="ECO:0000256" key="6">
    <source>
        <dbReference type="ARBA" id="ARBA00019762"/>
    </source>
</evidence>
<keyword evidence="12" id="KW-0378">Hydrolase</keyword>
<dbReference type="OrthoDB" id="77201at2759"/>
<reference evidence="26" key="1">
    <citation type="submission" date="2016-10" db="EMBL/GenBank/DDBJ databases">
        <title>Novel effectors identified in the apoplast of Cladosporium fulvum-infected tomato.</title>
        <authorList>
            <person name="Mesarich C.H."/>
            <person name="de Wit P.J.G.M."/>
        </authorList>
    </citation>
    <scope>NUCLEOTIDE SEQUENCE</scope>
    <source>
        <strain evidence="26">0WU</strain>
    </source>
</reference>
<keyword evidence="10" id="KW-0336">GPI-anchor</keyword>
<evidence type="ECO:0000256" key="8">
    <source>
        <dbReference type="ARBA" id="ARBA00022512"/>
    </source>
</evidence>
<evidence type="ECO:0000256" key="1">
    <source>
        <dbReference type="ARBA" id="ARBA00000382"/>
    </source>
</evidence>
<feature type="compositionally biased region" description="Low complexity" evidence="23">
    <location>
        <begin position="318"/>
        <end position="333"/>
    </location>
</feature>
<reference evidence="27" key="2">
    <citation type="submission" date="2021-12" db="EMBL/GenBank/DDBJ databases">
        <authorList>
            <person name="Zaccaron A."/>
            <person name="Stergiopoulos I."/>
        </authorList>
    </citation>
    <scope>NUCLEOTIDE SEQUENCE</scope>
    <source>
        <strain evidence="27">Race5_Kim</strain>
    </source>
</reference>
<dbReference type="GO" id="GO:0005576">
    <property type="term" value="C:extracellular region"/>
    <property type="evidence" value="ECO:0007669"/>
    <property type="project" value="TreeGrafter"/>
</dbReference>
<dbReference type="GO" id="GO:0000272">
    <property type="term" value="P:polysaccharide catabolic process"/>
    <property type="evidence" value="ECO:0007669"/>
    <property type="project" value="UniProtKB-KW"/>
</dbReference>
<evidence type="ECO:0000259" key="25">
    <source>
        <dbReference type="Pfam" id="PF09792"/>
    </source>
</evidence>
<evidence type="ECO:0000256" key="9">
    <source>
        <dbReference type="ARBA" id="ARBA00022525"/>
    </source>
</evidence>
<keyword evidence="8" id="KW-0134">Cell wall</keyword>
<evidence type="ECO:0000256" key="13">
    <source>
        <dbReference type="ARBA" id="ARBA00023136"/>
    </source>
</evidence>
<feature type="domain" description="Ubiquitin 3 binding protein But2 C-terminal" evidence="25">
    <location>
        <begin position="432"/>
        <end position="573"/>
    </location>
</feature>
<dbReference type="InterPro" id="IPR050732">
    <property type="entry name" value="Beta-glucan_modifiers"/>
</dbReference>
<evidence type="ECO:0000256" key="14">
    <source>
        <dbReference type="ARBA" id="ARBA00023180"/>
    </source>
</evidence>
<dbReference type="GO" id="GO:0042973">
    <property type="term" value="F:glucan endo-1,3-beta-D-glucosidase activity"/>
    <property type="evidence" value="ECO:0007669"/>
    <property type="project" value="UniProtKB-EC"/>
</dbReference>
<dbReference type="EC" id="3.2.1.39" evidence="5"/>
<dbReference type="RefSeq" id="XP_047760489.1">
    <property type="nucleotide sequence ID" value="XM_047903913.1"/>
</dbReference>
<comment type="catalytic activity">
    <reaction evidence="1">
        <text>Hydrolysis of (1-&gt;3)-beta-D-glucosidic linkages in (1-&gt;3)-beta-D-glucans.</text>
        <dbReference type="EC" id="3.2.1.39"/>
    </reaction>
</comment>
<dbReference type="PANTHER" id="PTHR16631">
    <property type="entry name" value="GLUCAN 1,3-BETA-GLUCOSIDASE"/>
    <property type="match status" value="1"/>
</dbReference>
<dbReference type="InterPro" id="IPR018620">
    <property type="entry name" value="Ubiquitin3-bd_protein_But2_C"/>
</dbReference>
<dbReference type="OMA" id="GQYEYPH"/>
<comment type="subcellular location">
    <subcellularLocation>
        <location evidence="3">Cell membrane</location>
        <topology evidence="3">Lipid-anchor</topology>
        <topology evidence="3">GPI-anchor</topology>
    </subcellularLocation>
    <subcellularLocation>
        <location evidence="2">Secreted</location>
        <location evidence="2">Cell wall</location>
    </subcellularLocation>
</comment>
<evidence type="ECO:0000256" key="17">
    <source>
        <dbReference type="ARBA" id="ARBA00023316"/>
    </source>
</evidence>
<keyword evidence="13" id="KW-0472">Membrane</keyword>
<dbReference type="KEGG" id="ffu:CLAFUR5_04765"/>
<dbReference type="Pfam" id="PF09792">
    <property type="entry name" value="But2"/>
    <property type="match status" value="1"/>
</dbReference>
<keyword evidence="9" id="KW-0964">Secreted</keyword>
<keyword evidence="17" id="KW-0961">Cell wall biogenesis/degradation</keyword>
<evidence type="ECO:0000256" key="12">
    <source>
        <dbReference type="ARBA" id="ARBA00022801"/>
    </source>
</evidence>
<evidence type="ECO:0000256" key="18">
    <source>
        <dbReference type="ARBA" id="ARBA00023326"/>
    </source>
</evidence>
<comment type="function">
    <text evidence="19">Glucanases play a role in cell expansion during growth, in cell-cell fusion during mating, and in spore release during sporulation. This enzyme may be involved in beta-glucan degradation and also function biosynthetically as a transglycosylase.</text>
</comment>
<evidence type="ECO:0000256" key="16">
    <source>
        <dbReference type="ARBA" id="ARBA00023288"/>
    </source>
</evidence>
<keyword evidence="28" id="KW-1185">Reference proteome</keyword>
<evidence type="ECO:0000313" key="28">
    <source>
        <dbReference type="Proteomes" id="UP000756132"/>
    </source>
</evidence>
<dbReference type="GO" id="GO:0071555">
    <property type="term" value="P:cell wall organization"/>
    <property type="evidence" value="ECO:0007669"/>
    <property type="project" value="UniProtKB-KW"/>
</dbReference>
<evidence type="ECO:0000256" key="5">
    <source>
        <dbReference type="ARBA" id="ARBA00012780"/>
    </source>
</evidence>
<protein>
    <recommendedName>
        <fullName evidence="6">Probable glucan endo-1,3-beta-glucosidase eglC</fullName>
        <ecNumber evidence="5">3.2.1.39</ecNumber>
    </recommendedName>
    <alternativeName>
        <fullName evidence="20">Endo-1,3-beta-glucanase eglC</fullName>
    </alternativeName>
    <alternativeName>
        <fullName evidence="21">Laminarinase eglC</fullName>
    </alternativeName>
</protein>
<dbReference type="PANTHER" id="PTHR16631:SF13">
    <property type="entry name" value="GLUCAN ENDO-1,3-BETA-GLUCOSIDASE EGLC-RELATED"/>
    <property type="match status" value="1"/>
</dbReference>
<feature type="signal peptide" evidence="24">
    <location>
        <begin position="1"/>
        <end position="15"/>
    </location>
</feature>
<dbReference type="Pfam" id="PF00332">
    <property type="entry name" value="Glyco_hydro_17"/>
    <property type="match status" value="1"/>
</dbReference>
<dbReference type="InterPro" id="IPR000490">
    <property type="entry name" value="Glyco_hydro_17"/>
</dbReference>
<dbReference type="AlphaFoldDB" id="A0A1P8YXT9"/>
<dbReference type="EMBL" id="CP090166">
    <property type="protein sequence ID" value="UJO16123.1"/>
    <property type="molecule type" value="Genomic_DNA"/>
</dbReference>
<evidence type="ECO:0000256" key="20">
    <source>
        <dbReference type="ARBA" id="ARBA00032134"/>
    </source>
</evidence>